<dbReference type="GO" id="GO:0050660">
    <property type="term" value="F:flavin adenine dinucleotide binding"/>
    <property type="evidence" value="ECO:0007669"/>
    <property type="project" value="InterPro"/>
</dbReference>
<sequence length="280" mass="29757">MYPIISSQELAPAINKLIVKAPLIARKREPGNFVILRAALTGERIPLTIVDSDPDKGTITLIVQSIGKTTMLINSMKAGDELIDVAGPLGEPTPVENHGTVVCIGGGVGTAVVYPIAKALSEAGNDVISIIGARNAELVILEEEMKAVSRELMITTDDGSAGRKGFVTDALKEILERPGTLSAGSGAVYAMGPMPMMRAVSDVTRDTGIRTWVSLNPIMMDGTGMCGACRVTVGDQLKFACVDGPEFDAHQINFDELIARNRTYADLEKKALETCKSLQT</sequence>
<dbReference type="NCBIfam" id="NF004862">
    <property type="entry name" value="PRK06222.1"/>
    <property type="match status" value="1"/>
</dbReference>
<dbReference type="CDD" id="cd06219">
    <property type="entry name" value="DHOD_e_trans_like1"/>
    <property type="match status" value="1"/>
</dbReference>
<keyword evidence="2" id="KW-0479">Metal-binding</keyword>
<gene>
    <name evidence="4" type="ORF">NATSA_03375</name>
</gene>
<dbReference type="GO" id="GO:0051537">
    <property type="term" value="F:2 iron, 2 sulfur cluster binding"/>
    <property type="evidence" value="ECO:0007669"/>
    <property type="project" value="UniProtKB-KW"/>
</dbReference>
<keyword evidence="2" id="KW-0001">2Fe-2S</keyword>
<dbReference type="RefSeq" id="WP_210510407.1">
    <property type="nucleotide sequence ID" value="NZ_JAFIDN010000002.1"/>
</dbReference>
<dbReference type="InterPro" id="IPR050353">
    <property type="entry name" value="PyrK_electron_transfer"/>
</dbReference>
<dbReference type="PANTHER" id="PTHR43513">
    <property type="entry name" value="DIHYDROOROTATE DEHYDROGENASE B (NAD(+)), ELECTRON TRANSFER SUBUNIT"/>
    <property type="match status" value="1"/>
</dbReference>
<organism evidence="4 5">
    <name type="scientific">Natronogracilivirga saccharolytica</name>
    <dbReference type="NCBI Taxonomy" id="2812953"/>
    <lineage>
        <taxon>Bacteria</taxon>
        <taxon>Pseudomonadati</taxon>
        <taxon>Balneolota</taxon>
        <taxon>Balneolia</taxon>
        <taxon>Balneolales</taxon>
        <taxon>Cyclonatronaceae</taxon>
        <taxon>Natronogracilivirga</taxon>
    </lineage>
</organism>
<comment type="cofactor">
    <cofactor evidence="2">
        <name>[2Fe-2S] cluster</name>
        <dbReference type="ChEBI" id="CHEBI:190135"/>
    </cofactor>
    <text evidence="2">Binds 1 [2Fe-2S] cluster per subunit.</text>
</comment>
<evidence type="ECO:0000256" key="2">
    <source>
        <dbReference type="PIRSR" id="PIRSR006816-2"/>
    </source>
</evidence>
<dbReference type="PROSITE" id="PS51384">
    <property type="entry name" value="FAD_FR"/>
    <property type="match status" value="1"/>
</dbReference>
<dbReference type="GO" id="GO:0016491">
    <property type="term" value="F:oxidoreductase activity"/>
    <property type="evidence" value="ECO:0007669"/>
    <property type="project" value="InterPro"/>
</dbReference>
<dbReference type="InterPro" id="IPR001433">
    <property type="entry name" value="OxRdtase_FAD/NAD-bd"/>
</dbReference>
<dbReference type="Gene3D" id="3.40.50.80">
    <property type="entry name" value="Nucleotide-binding domain of ferredoxin-NADP reductase (FNR) module"/>
    <property type="match status" value="1"/>
</dbReference>
<dbReference type="InterPro" id="IPR017938">
    <property type="entry name" value="Riboflavin_synthase-like_b-brl"/>
</dbReference>
<dbReference type="AlphaFoldDB" id="A0A8J7RRM7"/>
<protein>
    <submittedName>
        <fullName evidence="4">Sulfide/dihydroorotate dehydrogenase-like FAD/NAD-binding protein</fullName>
    </submittedName>
</protein>
<feature type="domain" description="FAD-binding FR-type" evidence="3">
    <location>
        <begin position="1"/>
        <end position="95"/>
    </location>
</feature>
<dbReference type="PIRSF" id="PIRSF006816">
    <property type="entry name" value="Cyc3_hyd_g"/>
    <property type="match status" value="1"/>
</dbReference>
<evidence type="ECO:0000313" key="5">
    <source>
        <dbReference type="Proteomes" id="UP000673975"/>
    </source>
</evidence>
<feature type="binding site" evidence="1">
    <location>
        <begin position="62"/>
        <end position="64"/>
    </location>
    <ligand>
        <name>FAD</name>
        <dbReference type="ChEBI" id="CHEBI:57692"/>
    </ligand>
</feature>
<dbReference type="InterPro" id="IPR012165">
    <property type="entry name" value="Cyt_c3_hydrogenase_gsu"/>
</dbReference>
<proteinExistence type="predicted"/>
<keyword evidence="1" id="KW-0274">FAD</keyword>
<keyword evidence="5" id="KW-1185">Reference proteome</keyword>
<dbReference type="Gene3D" id="2.40.30.10">
    <property type="entry name" value="Translation factors"/>
    <property type="match status" value="1"/>
</dbReference>
<dbReference type="SUPFAM" id="SSF52343">
    <property type="entry name" value="Ferredoxin reductase-like, C-terminal NADP-linked domain"/>
    <property type="match status" value="1"/>
</dbReference>
<keyword evidence="1" id="KW-0285">Flavoprotein</keyword>
<dbReference type="Pfam" id="PF00175">
    <property type="entry name" value="NAD_binding_1"/>
    <property type="match status" value="1"/>
</dbReference>
<evidence type="ECO:0000259" key="3">
    <source>
        <dbReference type="PROSITE" id="PS51384"/>
    </source>
</evidence>
<dbReference type="PANTHER" id="PTHR43513:SF3">
    <property type="entry name" value="DIHYDROOROTATE DEHYDROGENASE B (NAD(+)), ELECTRON TRANSFER SUBUNIT-RELATED"/>
    <property type="match status" value="1"/>
</dbReference>
<dbReference type="InterPro" id="IPR039261">
    <property type="entry name" value="FNR_nucleotide-bd"/>
</dbReference>
<keyword evidence="2" id="KW-0408">Iron</keyword>
<keyword evidence="2" id="KW-0411">Iron-sulfur</keyword>
<dbReference type="EMBL" id="JAFIDN010000002">
    <property type="protein sequence ID" value="MBP3191697.1"/>
    <property type="molecule type" value="Genomic_DNA"/>
</dbReference>
<accession>A0A8J7RRM7</accession>
<dbReference type="InterPro" id="IPR017927">
    <property type="entry name" value="FAD-bd_FR_type"/>
</dbReference>
<feature type="binding site" evidence="2">
    <location>
        <position position="226"/>
    </location>
    <ligand>
        <name>[2Fe-2S] cluster</name>
        <dbReference type="ChEBI" id="CHEBI:190135"/>
    </ligand>
</feature>
<feature type="binding site" evidence="2">
    <location>
        <position position="241"/>
    </location>
    <ligand>
        <name>[2Fe-2S] cluster</name>
        <dbReference type="ChEBI" id="CHEBI:190135"/>
    </ligand>
</feature>
<dbReference type="GO" id="GO:0006221">
    <property type="term" value="P:pyrimidine nucleotide biosynthetic process"/>
    <property type="evidence" value="ECO:0007669"/>
    <property type="project" value="InterPro"/>
</dbReference>
<comment type="caution">
    <text evidence="4">The sequence shown here is derived from an EMBL/GenBank/DDBJ whole genome shotgun (WGS) entry which is preliminary data.</text>
</comment>
<name>A0A8J7RRM7_9BACT</name>
<comment type="cofactor">
    <cofactor evidence="1">
        <name>FAD</name>
        <dbReference type="ChEBI" id="CHEBI:57692"/>
    </cofactor>
    <text evidence="1">Binds 1 FAD per subunit.</text>
</comment>
<evidence type="ECO:0000256" key="1">
    <source>
        <dbReference type="PIRSR" id="PIRSR006816-1"/>
    </source>
</evidence>
<dbReference type="InterPro" id="IPR019480">
    <property type="entry name" value="Dihydroorotate_DH_Fe-S-bd"/>
</dbReference>
<dbReference type="SUPFAM" id="SSF63380">
    <property type="entry name" value="Riboflavin synthase domain-like"/>
    <property type="match status" value="1"/>
</dbReference>
<feature type="binding site" evidence="2">
    <location>
        <position position="229"/>
    </location>
    <ligand>
        <name>[2Fe-2S] cluster</name>
        <dbReference type="ChEBI" id="CHEBI:190135"/>
    </ligand>
</feature>
<dbReference type="GO" id="GO:0046872">
    <property type="term" value="F:metal ion binding"/>
    <property type="evidence" value="ECO:0007669"/>
    <property type="project" value="UniProtKB-KW"/>
</dbReference>
<reference evidence="4" key="1">
    <citation type="submission" date="2021-02" db="EMBL/GenBank/DDBJ databases">
        <title>Natronogracilivirga saccharolytica gen. nov. sp. nov. a new anaerobic, haloalkiliphilic carbohydrate-fermenting bacterium from soda lake and proposing of Cyclonatronumiaceae fam. nov. in the phylum Balneolaeota.</title>
        <authorList>
            <person name="Zhilina T.N."/>
            <person name="Sorokin D.Y."/>
            <person name="Zavarzina D.G."/>
            <person name="Toshchakov S.V."/>
            <person name="Kublanov I.V."/>
        </authorList>
    </citation>
    <scope>NUCLEOTIDE SEQUENCE</scope>
    <source>
        <strain evidence="4">Z-1702</strain>
    </source>
</reference>
<dbReference type="Pfam" id="PF10418">
    <property type="entry name" value="DHODB_Fe-S_bind"/>
    <property type="match status" value="1"/>
</dbReference>
<evidence type="ECO:0000313" key="4">
    <source>
        <dbReference type="EMBL" id="MBP3191697.1"/>
    </source>
</evidence>
<dbReference type="Proteomes" id="UP000673975">
    <property type="component" value="Unassembled WGS sequence"/>
</dbReference>